<dbReference type="Pfam" id="PF13478">
    <property type="entry name" value="XdhC_C"/>
    <property type="match status" value="1"/>
</dbReference>
<comment type="caution">
    <text evidence="3">The sequence shown here is derived from an EMBL/GenBank/DDBJ whole genome shotgun (WGS) entry which is preliminary data.</text>
</comment>
<proteinExistence type="predicted"/>
<feature type="domain" description="XdhC Rossmann" evidence="2">
    <location>
        <begin position="204"/>
        <end position="350"/>
    </location>
</feature>
<dbReference type="InterPro" id="IPR052698">
    <property type="entry name" value="MoCofactor_Util/Proc"/>
</dbReference>
<protein>
    <submittedName>
        <fullName evidence="3">XdhC family protein</fullName>
    </submittedName>
</protein>
<evidence type="ECO:0000259" key="1">
    <source>
        <dbReference type="Pfam" id="PF02625"/>
    </source>
</evidence>
<keyword evidence="4" id="KW-1185">Reference proteome</keyword>
<dbReference type="InterPro" id="IPR027051">
    <property type="entry name" value="XdhC_Rossmann_dom"/>
</dbReference>
<feature type="domain" description="XdhC- CoxI" evidence="1">
    <location>
        <begin position="118"/>
        <end position="175"/>
    </location>
</feature>
<dbReference type="PANTHER" id="PTHR30388:SF4">
    <property type="entry name" value="MOLYBDENUM COFACTOR INSERTION CHAPERONE PAOD"/>
    <property type="match status" value="1"/>
</dbReference>
<dbReference type="RefSeq" id="WP_344563743.1">
    <property type="nucleotide sequence ID" value="NZ_BAAATG010000029.1"/>
</dbReference>
<dbReference type="Pfam" id="PF02625">
    <property type="entry name" value="XdhC_CoxI"/>
    <property type="match status" value="2"/>
</dbReference>
<evidence type="ECO:0000313" key="3">
    <source>
        <dbReference type="EMBL" id="MFC5244394.1"/>
    </source>
</evidence>
<dbReference type="Proteomes" id="UP001596035">
    <property type="component" value="Unassembled WGS sequence"/>
</dbReference>
<organism evidence="3 4">
    <name type="scientific">Streptomyces atrovirens</name>
    <dbReference type="NCBI Taxonomy" id="285556"/>
    <lineage>
        <taxon>Bacteria</taxon>
        <taxon>Bacillati</taxon>
        <taxon>Actinomycetota</taxon>
        <taxon>Actinomycetes</taxon>
        <taxon>Kitasatosporales</taxon>
        <taxon>Streptomycetaceae</taxon>
        <taxon>Streptomyces</taxon>
    </lineage>
</organism>
<dbReference type="PANTHER" id="PTHR30388">
    <property type="entry name" value="ALDEHYDE OXIDOREDUCTASE MOLYBDENUM COFACTOR ASSEMBLY PROTEIN"/>
    <property type="match status" value="1"/>
</dbReference>
<accession>A0ABW0E2Z2</accession>
<evidence type="ECO:0000259" key="2">
    <source>
        <dbReference type="Pfam" id="PF13478"/>
    </source>
</evidence>
<dbReference type="EMBL" id="JBHSKN010000031">
    <property type="protein sequence ID" value="MFC5244394.1"/>
    <property type="molecule type" value="Genomic_DNA"/>
</dbReference>
<reference evidence="4" key="1">
    <citation type="journal article" date="2019" name="Int. J. Syst. Evol. Microbiol.">
        <title>The Global Catalogue of Microorganisms (GCM) 10K type strain sequencing project: providing services to taxonomists for standard genome sequencing and annotation.</title>
        <authorList>
            <consortium name="The Broad Institute Genomics Platform"/>
            <consortium name="The Broad Institute Genome Sequencing Center for Infectious Disease"/>
            <person name="Wu L."/>
            <person name="Ma J."/>
        </authorList>
    </citation>
    <scope>NUCLEOTIDE SEQUENCE [LARGE SCALE GENOMIC DNA]</scope>
    <source>
        <strain evidence="4">CGMCC 4.7131</strain>
    </source>
</reference>
<dbReference type="Gene3D" id="3.40.50.720">
    <property type="entry name" value="NAD(P)-binding Rossmann-like Domain"/>
    <property type="match status" value="1"/>
</dbReference>
<sequence length="388" mass="40475">MNDMWERLHRWWEAGTPCGLATVVSAYGSAPRRPGALMICAPDGTVTGSVSGGCVEGAVYDLAQQAVRDGVPVLERYAVSDDDAGAVGLTCGGTIQVFVERIDRRSFPELGLLVERMRAGDAVALATVVEPHGSVPAGAHLVHWSGGTTGSTGDPAVDAEAAGVAGRLLAQGGSSHVFRTGSGDASPGAAPRVFVNCLAPPPRMLVYGATEFASALTRQGALLGFRVTVCDARPVFTTPERFPDADEVVVDWPHRHLAAEAAAGRIDHSTVVVSLTHDPKFDVPLLQTALRMDLAYVGALGSRRTAGRRRASLRAAGVRNDRLARLCSPAGLDLGGADPAETALSIASEILLRRHSGTGDRLSATEGAIHRTSPAPGDIRFAAGRSER</sequence>
<name>A0ABW0E2Z2_9ACTN</name>
<dbReference type="InterPro" id="IPR003777">
    <property type="entry name" value="XdhC_CoxI"/>
</dbReference>
<gene>
    <name evidence="3" type="ORF">ACFPWV_31545</name>
</gene>
<evidence type="ECO:0000313" key="4">
    <source>
        <dbReference type="Proteomes" id="UP001596035"/>
    </source>
</evidence>
<feature type="domain" description="XdhC- CoxI" evidence="1">
    <location>
        <begin position="11"/>
        <end position="77"/>
    </location>
</feature>